<dbReference type="Proteomes" id="UP001259659">
    <property type="component" value="Unassembled WGS sequence"/>
</dbReference>
<accession>A0ABU2FHX5</accession>
<sequence length="311" mass="34245">MITPSGESTDSSFIDAFGFAVADFFDDDWDDTALEGAVDEAVDFICYAYGKFDNPEDVDSGKEDGFLSELGDIGLSDLANNPDAYNWILRYLEDIADFLSWVDFFPDGIADEVQSLAGDAREVTRFVPLVASVRALLDTGCGLHDQIDAGNSPSEKDYVELFQNVALVVAEVVLLTAGIGASYRVAYGATGWVNRQLINVVGRSIGWRAYSWVLSQIHWGIRVAFTEGFDQSIVTTVDIVSEGVIDASSGTNSAVSDSQADTWAQAHVESMAAHTDGWDIDYERWEANQRVNHLDSWIDQMIASLMERWPF</sequence>
<proteinExistence type="predicted"/>
<keyword evidence="2" id="KW-1185">Reference proteome</keyword>
<comment type="caution">
    <text evidence="1">The sequence shown here is derived from an EMBL/GenBank/DDBJ whole genome shotgun (WGS) entry which is preliminary data.</text>
</comment>
<dbReference type="RefSeq" id="WP_310921711.1">
    <property type="nucleotide sequence ID" value="NZ_JAMQON010000009.1"/>
</dbReference>
<gene>
    <name evidence="1" type="ORF">NDI56_20875</name>
</gene>
<protein>
    <submittedName>
        <fullName evidence="1">Uncharacterized protein</fullName>
    </submittedName>
</protein>
<reference evidence="1 2" key="1">
    <citation type="submission" date="2022-06" db="EMBL/GenBank/DDBJ databases">
        <title>Haloarcula sp. a new haloarchaeum isolate from saline soil.</title>
        <authorList>
            <person name="Strakova D."/>
            <person name="Galisteo C."/>
            <person name="Sanchez-Porro C."/>
            <person name="Ventosa A."/>
        </authorList>
    </citation>
    <scope>NUCLEOTIDE SEQUENCE [LARGE SCALE GENOMIC DNA]</scope>
    <source>
        <strain evidence="1 2">S1CR25-12</strain>
    </source>
</reference>
<dbReference type="EMBL" id="JAMQON010000009">
    <property type="protein sequence ID" value="MDS0261862.1"/>
    <property type="molecule type" value="Genomic_DNA"/>
</dbReference>
<name>A0ABU2FHX5_9EURY</name>
<evidence type="ECO:0000313" key="1">
    <source>
        <dbReference type="EMBL" id="MDS0261862.1"/>
    </source>
</evidence>
<evidence type="ECO:0000313" key="2">
    <source>
        <dbReference type="Proteomes" id="UP001259659"/>
    </source>
</evidence>
<organism evidence="1 2">
    <name type="scientific">Haloarcula saliterrae</name>
    <dbReference type="NCBI Taxonomy" id="2950534"/>
    <lineage>
        <taxon>Archaea</taxon>
        <taxon>Methanobacteriati</taxon>
        <taxon>Methanobacteriota</taxon>
        <taxon>Stenosarchaea group</taxon>
        <taxon>Halobacteria</taxon>
        <taxon>Halobacteriales</taxon>
        <taxon>Haloarculaceae</taxon>
        <taxon>Haloarcula</taxon>
    </lineage>
</organism>